<evidence type="ECO:0000313" key="2">
    <source>
        <dbReference type="WBParaSite" id="Hba_04250"/>
    </source>
</evidence>
<evidence type="ECO:0000313" key="1">
    <source>
        <dbReference type="Proteomes" id="UP000095283"/>
    </source>
</evidence>
<keyword evidence="1" id="KW-1185">Reference proteome</keyword>
<sequence>MMHDLQLPPPIITSKTHRQLTLSNRAIQQDFSVALQSKTSDTSQILFGYLSRSLSLSTSMPVFNPTSGSLK</sequence>
<accession>A0A1I7WH04</accession>
<reference evidence="2" key="1">
    <citation type="submission" date="2016-11" db="UniProtKB">
        <authorList>
            <consortium name="WormBaseParasite"/>
        </authorList>
    </citation>
    <scope>IDENTIFICATION</scope>
</reference>
<proteinExistence type="predicted"/>
<protein>
    <submittedName>
        <fullName evidence="2">Ovule protein</fullName>
    </submittedName>
</protein>
<organism evidence="1 2">
    <name type="scientific">Heterorhabditis bacteriophora</name>
    <name type="common">Entomopathogenic nematode worm</name>
    <dbReference type="NCBI Taxonomy" id="37862"/>
    <lineage>
        <taxon>Eukaryota</taxon>
        <taxon>Metazoa</taxon>
        <taxon>Ecdysozoa</taxon>
        <taxon>Nematoda</taxon>
        <taxon>Chromadorea</taxon>
        <taxon>Rhabditida</taxon>
        <taxon>Rhabditina</taxon>
        <taxon>Rhabditomorpha</taxon>
        <taxon>Strongyloidea</taxon>
        <taxon>Heterorhabditidae</taxon>
        <taxon>Heterorhabditis</taxon>
    </lineage>
</organism>
<dbReference type="AlphaFoldDB" id="A0A1I7WH04"/>
<dbReference type="WBParaSite" id="Hba_04250">
    <property type="protein sequence ID" value="Hba_04250"/>
    <property type="gene ID" value="Hba_04250"/>
</dbReference>
<dbReference type="Proteomes" id="UP000095283">
    <property type="component" value="Unplaced"/>
</dbReference>
<name>A0A1I7WH04_HETBA</name>